<proteinExistence type="inferred from homology"/>
<dbReference type="CDD" id="cd17299">
    <property type="entry name" value="acetolactate_decarboxylase"/>
    <property type="match status" value="1"/>
</dbReference>
<evidence type="ECO:0000256" key="9">
    <source>
        <dbReference type="SAM" id="SignalP"/>
    </source>
</evidence>
<evidence type="ECO:0000256" key="3">
    <source>
        <dbReference type="ARBA" id="ARBA00007106"/>
    </source>
</evidence>
<gene>
    <name evidence="10" type="ORF">FOXB_16343</name>
</gene>
<evidence type="ECO:0000256" key="7">
    <source>
        <dbReference type="ARBA" id="ARBA00023061"/>
    </source>
</evidence>
<feature type="chain" id="PRO_5003390655" description="Alpha-acetolactate decarboxylase" evidence="9">
    <location>
        <begin position="25"/>
        <end position="269"/>
    </location>
</feature>
<feature type="signal peptide" evidence="9">
    <location>
        <begin position="1"/>
        <end position="24"/>
    </location>
</feature>
<dbReference type="Pfam" id="PF03306">
    <property type="entry name" value="AAL_decarboxy"/>
    <property type="match status" value="1"/>
</dbReference>
<comment type="similarity">
    <text evidence="3">Belongs to the alpha-acetolactate decarboxylase family.</text>
</comment>
<dbReference type="Gene3D" id="3.30.1330.80">
    <property type="entry name" value="Hypothetical protein, similar to alpha- acetolactate decarboxylase, domain 2"/>
    <property type="match status" value="2"/>
</dbReference>
<keyword evidence="9" id="KW-0732">Signal</keyword>
<dbReference type="GO" id="GO:0047605">
    <property type="term" value="F:acetolactate decarboxylase activity"/>
    <property type="evidence" value="ECO:0007669"/>
    <property type="project" value="UniProtKB-EC"/>
</dbReference>
<keyword evidence="7" id="KW-0005">Acetoin biosynthesis</keyword>
<dbReference type="EC" id="4.1.1.5" evidence="4"/>
<dbReference type="InterPro" id="IPR005128">
    <property type="entry name" value="Acetolactate_a_deCO2ase"/>
</dbReference>
<evidence type="ECO:0000256" key="1">
    <source>
        <dbReference type="ARBA" id="ARBA00001784"/>
    </source>
</evidence>
<evidence type="ECO:0000256" key="5">
    <source>
        <dbReference type="ARBA" id="ARBA00020164"/>
    </source>
</evidence>
<dbReference type="STRING" id="660025.F9GCG0"/>
<comment type="caution">
    <text evidence="10">The sequence shown here is derived from an EMBL/GenBank/DDBJ whole genome shotgun (WGS) entry which is preliminary data.</text>
</comment>
<dbReference type="PANTHER" id="PTHR35524">
    <property type="entry name" value="ALPHA-ACETOLACTATE DECARBOXYLASE"/>
    <property type="match status" value="1"/>
</dbReference>
<comment type="catalytic activity">
    <reaction evidence="1">
        <text>(2S)-2-acetolactate + H(+) = (R)-acetoin + CO2</text>
        <dbReference type="Rhea" id="RHEA:21580"/>
        <dbReference type="ChEBI" id="CHEBI:15378"/>
        <dbReference type="ChEBI" id="CHEBI:15686"/>
        <dbReference type="ChEBI" id="CHEBI:16526"/>
        <dbReference type="ChEBI" id="CHEBI:58476"/>
        <dbReference type="EC" id="4.1.1.5"/>
    </reaction>
</comment>
<dbReference type="SUPFAM" id="SSF117856">
    <property type="entry name" value="AF0104/ALDC/Ptd012-like"/>
    <property type="match status" value="1"/>
</dbReference>
<dbReference type="UniPathway" id="UPA00626">
    <property type="reaction ID" value="UER00678"/>
</dbReference>
<dbReference type="GO" id="GO:0045151">
    <property type="term" value="P:acetoin biosynthetic process"/>
    <property type="evidence" value="ECO:0007669"/>
    <property type="project" value="UniProtKB-KW"/>
</dbReference>
<evidence type="ECO:0000256" key="6">
    <source>
        <dbReference type="ARBA" id="ARBA00022793"/>
    </source>
</evidence>
<evidence type="ECO:0000256" key="2">
    <source>
        <dbReference type="ARBA" id="ARBA00005170"/>
    </source>
</evidence>
<keyword evidence="8" id="KW-0456">Lyase</keyword>
<keyword evidence="6" id="KW-0210">Decarboxylase</keyword>
<dbReference type="PANTHER" id="PTHR35524:SF1">
    <property type="entry name" value="ALPHA-ACETOLACTATE DECARBOXYLASE"/>
    <property type="match status" value="1"/>
</dbReference>
<dbReference type="AlphaFoldDB" id="F9GCG0"/>
<organism evidence="10">
    <name type="scientific">Fusarium oxysporum (strain Fo5176)</name>
    <name type="common">Fusarium vascular wilt</name>
    <dbReference type="NCBI Taxonomy" id="660025"/>
    <lineage>
        <taxon>Eukaryota</taxon>
        <taxon>Fungi</taxon>
        <taxon>Dikarya</taxon>
        <taxon>Ascomycota</taxon>
        <taxon>Pezizomycotina</taxon>
        <taxon>Sordariomycetes</taxon>
        <taxon>Hypocreomycetidae</taxon>
        <taxon>Hypocreales</taxon>
        <taxon>Nectriaceae</taxon>
        <taxon>Fusarium</taxon>
        <taxon>Fusarium oxysporum species complex</taxon>
    </lineage>
</organism>
<reference evidence="10" key="1">
    <citation type="journal article" date="2012" name="Mol. Plant Microbe Interact.">
        <title>A highly conserved effector in Fusarium oxysporum is required for full virulence on Arabidopsis.</title>
        <authorList>
            <person name="Thatcher L.F."/>
            <person name="Gardiner D.M."/>
            <person name="Kazan K."/>
            <person name="Manners J."/>
        </authorList>
    </citation>
    <scope>NUCLEOTIDE SEQUENCE [LARGE SCALE GENOMIC DNA]</scope>
    <source>
        <strain evidence="10">Fo5176</strain>
    </source>
</reference>
<name>F9GCG0_FUSOF</name>
<evidence type="ECO:0000256" key="4">
    <source>
        <dbReference type="ARBA" id="ARBA00013204"/>
    </source>
</evidence>
<dbReference type="NCBIfam" id="TIGR01252">
    <property type="entry name" value="acetolac_decarb"/>
    <property type="match status" value="1"/>
</dbReference>
<comment type="pathway">
    <text evidence="2">Polyol metabolism; (R,R)-butane-2,3-diol biosynthesis; (R,R)-butane-2,3-diol from pyruvate: step 2/3.</text>
</comment>
<evidence type="ECO:0000256" key="8">
    <source>
        <dbReference type="ARBA" id="ARBA00023239"/>
    </source>
</evidence>
<protein>
    <recommendedName>
        <fullName evidence="5">Alpha-acetolactate decarboxylase</fullName>
        <ecNumber evidence="4">4.1.1.5</ecNumber>
    </recommendedName>
</protein>
<evidence type="ECO:0000313" key="10">
    <source>
        <dbReference type="EMBL" id="EGU73147.1"/>
    </source>
</evidence>
<accession>F9GCG0</accession>
<dbReference type="EMBL" id="AFQF01005030">
    <property type="protein sequence ID" value="EGU73147.1"/>
    <property type="molecule type" value="Genomic_DNA"/>
</dbReference>
<sequence length="269" mass="29345">MPQIKKSGLLLATLGTLWLELCLLESCLTMMSNQLFQFSIVSALIDGVASQGLPMYDLISYGNFGLGTFRHMVGEMIILDGVVYRMTADGSVFVIENTAYGKMVTPFAMITHFQPSVTAKCHIQSKAKLSEILSELMTGARNHYLSFKVHGNFKGIVVRTVGGQQVPHQSLAELGKKQVSHSFNDIKGTIVGFRSPSFMQGISVAGDHMHFISADKKHGGHLLECEAHDEVDLAVAHISSMQLQLPTGDDDYNQARLKLDAEGISTVEG</sequence>
<dbReference type="OrthoDB" id="509395at2759"/>
<dbReference type="PIRSF" id="PIRSF001332">
    <property type="entry name" value="Acetolac_decarb"/>
    <property type="match status" value="1"/>
</dbReference>